<dbReference type="SUPFAM" id="SSF55729">
    <property type="entry name" value="Acyl-CoA N-acyltransferases (Nat)"/>
    <property type="match status" value="1"/>
</dbReference>
<proteinExistence type="predicted"/>
<evidence type="ECO:0000313" key="3">
    <source>
        <dbReference type="Proteomes" id="UP000640786"/>
    </source>
</evidence>
<gene>
    <name evidence="2" type="ORF">H9650_00535</name>
</gene>
<dbReference type="EMBL" id="JACSQO010000001">
    <property type="protein sequence ID" value="MBD7942584.1"/>
    <property type="molecule type" value="Genomic_DNA"/>
</dbReference>
<dbReference type="CDD" id="cd04301">
    <property type="entry name" value="NAT_SF"/>
    <property type="match status" value="1"/>
</dbReference>
<keyword evidence="3" id="KW-1185">Reference proteome</keyword>
<comment type="caution">
    <text evidence="2">The sequence shown here is derived from an EMBL/GenBank/DDBJ whole genome shotgun (WGS) entry which is preliminary data.</text>
</comment>
<sequence>MELRMIREDNNESKKNINERLYYFNLAHFPEDLRGRYEEVNIFLKDENDNVLGGILGEICWNWLEIHVLIMDDSLRNKGFGTKLLMEAEEIAKEQKCDFIKLDTLSFQALDFYKKHGYEVYGTLPNVGRDFNHYYLKKDLLN</sequence>
<dbReference type="PROSITE" id="PS51186">
    <property type="entry name" value="GNAT"/>
    <property type="match status" value="1"/>
</dbReference>
<dbReference type="InterPro" id="IPR000182">
    <property type="entry name" value="GNAT_dom"/>
</dbReference>
<dbReference type="Proteomes" id="UP000640786">
    <property type="component" value="Unassembled WGS sequence"/>
</dbReference>
<protein>
    <submittedName>
        <fullName evidence="2">GNAT family N-acetyltransferase</fullName>
    </submittedName>
</protein>
<dbReference type="Gene3D" id="3.40.630.30">
    <property type="match status" value="1"/>
</dbReference>
<dbReference type="RefSeq" id="WP_191696344.1">
    <property type="nucleotide sequence ID" value="NZ_JACSQO010000001.1"/>
</dbReference>
<organism evidence="2 3">
    <name type="scientific">Psychrobacillus faecigallinarum</name>
    <dbReference type="NCBI Taxonomy" id="2762235"/>
    <lineage>
        <taxon>Bacteria</taxon>
        <taxon>Bacillati</taxon>
        <taxon>Bacillota</taxon>
        <taxon>Bacilli</taxon>
        <taxon>Bacillales</taxon>
        <taxon>Bacillaceae</taxon>
        <taxon>Psychrobacillus</taxon>
    </lineage>
</organism>
<reference evidence="2 3" key="1">
    <citation type="submission" date="2020-08" db="EMBL/GenBank/DDBJ databases">
        <title>A Genomic Blueprint of the Chicken Gut Microbiome.</title>
        <authorList>
            <person name="Gilroy R."/>
            <person name="Ravi A."/>
            <person name="Getino M."/>
            <person name="Pursley I."/>
            <person name="Horton D.L."/>
            <person name="Alikhan N.-F."/>
            <person name="Baker D."/>
            <person name="Gharbi K."/>
            <person name="Hall N."/>
            <person name="Watson M."/>
            <person name="Adriaenssens E.M."/>
            <person name="Foster-Nyarko E."/>
            <person name="Jarju S."/>
            <person name="Secka A."/>
            <person name="Antonio M."/>
            <person name="Oren A."/>
            <person name="Chaudhuri R."/>
            <person name="La Ragione R.M."/>
            <person name="Hildebrand F."/>
            <person name="Pallen M.J."/>
        </authorList>
    </citation>
    <scope>NUCLEOTIDE SEQUENCE [LARGE SCALE GENOMIC DNA]</scope>
    <source>
        <strain evidence="2 3">Sa2BUA9</strain>
    </source>
</reference>
<evidence type="ECO:0000259" key="1">
    <source>
        <dbReference type="PROSITE" id="PS51186"/>
    </source>
</evidence>
<name>A0ABR8R4G9_9BACI</name>
<feature type="domain" description="N-acetyltransferase" evidence="1">
    <location>
        <begin position="1"/>
        <end position="141"/>
    </location>
</feature>
<dbReference type="InterPro" id="IPR016181">
    <property type="entry name" value="Acyl_CoA_acyltransferase"/>
</dbReference>
<accession>A0ABR8R4G9</accession>
<dbReference type="Pfam" id="PF00583">
    <property type="entry name" value="Acetyltransf_1"/>
    <property type="match status" value="1"/>
</dbReference>
<evidence type="ECO:0000313" key="2">
    <source>
        <dbReference type="EMBL" id="MBD7942584.1"/>
    </source>
</evidence>